<sequence>MLRMHKGNLGQVMPSTDHHQPKPLSVHTSQRMHFQRCKVKRFVARALLELIRQQAITGLNMRKINTNPPTFVGDIDGIKLNSIFFQFESYFRQKGYGLIHHDDELVVQLGPRVVQAQGLHETREMKRLESATCTVTAKEVRSNTTGPLLRQAVMIEHENAFHYGQILETMGHELTVQLLDGSVIRRSSRWSKLTTPFSIAYEASVMRKDRTISRSFSPTSLQLHRTRTRSEMSPGLTLSLVIQQYFHYNTLWIMHSLLTGVWSRFPHPSGHPSLDHRTKASKAPRTPMDNTAVRHITTDLDDDDASIRAEPFISSQQNTMFSRMRSAQNVVTRSKHGFVPSETQNRIHKLSVGSKHQGYLEALINSRFVLLKPYPSVMGRAFAIEFGMRGLSFMHFAPFNSLNDKAVRIMTSGVNMQNFSSTVALPKPSLAFSSTANAMGTARSSFGCLGLHTTLKLHSPSGTLNTTTKSTLSAFVGEHQLGLAETMRIYRNENSQDTRSNKALDPSRLKVLLEGYPHLSVLLDVARHGISPTSCPPNNYLCFTRHQMVAIRSISTGQASGHFLVVDASIMDMWPNVHCSPFGLVEKSDVDPRLDVRLIHDLSFSNGSSTNGLLDKACLPEVGYGYVTVLAARIEDVASRYPQSSINVLKGDVKGAYRHLMTNANHVHQMTGLLRSLDALIIDIATPFG</sequence>
<dbReference type="Proteomes" id="UP000198211">
    <property type="component" value="Unassembled WGS sequence"/>
</dbReference>
<organism evidence="2 3">
    <name type="scientific">Phytophthora megakarya</name>
    <dbReference type="NCBI Taxonomy" id="4795"/>
    <lineage>
        <taxon>Eukaryota</taxon>
        <taxon>Sar</taxon>
        <taxon>Stramenopiles</taxon>
        <taxon>Oomycota</taxon>
        <taxon>Peronosporomycetes</taxon>
        <taxon>Peronosporales</taxon>
        <taxon>Peronosporaceae</taxon>
        <taxon>Phytophthora</taxon>
    </lineage>
</organism>
<keyword evidence="3" id="KW-1185">Reference proteome</keyword>
<reference evidence="3" key="1">
    <citation type="submission" date="2017-03" db="EMBL/GenBank/DDBJ databases">
        <title>Phytopthora megakarya and P. palmivora, two closely related causual agents of cacao black pod achieved similar genome size and gene model numbers by different mechanisms.</title>
        <authorList>
            <person name="Ali S."/>
            <person name="Shao J."/>
            <person name="Larry D.J."/>
            <person name="Kronmiller B."/>
            <person name="Shen D."/>
            <person name="Strem M.D."/>
            <person name="Melnick R.L."/>
            <person name="Guiltinan M.J."/>
            <person name="Tyler B.M."/>
            <person name="Meinhardt L.W."/>
            <person name="Bailey B.A."/>
        </authorList>
    </citation>
    <scope>NUCLEOTIDE SEQUENCE [LARGE SCALE GENOMIC DNA]</scope>
    <source>
        <strain evidence="3">zdho120</strain>
    </source>
</reference>
<comment type="caution">
    <text evidence="2">The sequence shown here is derived from an EMBL/GenBank/DDBJ whole genome shotgun (WGS) entry which is preliminary data.</text>
</comment>
<feature type="region of interest" description="Disordered" evidence="1">
    <location>
        <begin position="1"/>
        <end position="29"/>
    </location>
</feature>
<evidence type="ECO:0000313" key="3">
    <source>
        <dbReference type="Proteomes" id="UP000198211"/>
    </source>
</evidence>
<dbReference type="AlphaFoldDB" id="A0A225WKM0"/>
<evidence type="ECO:0000256" key="1">
    <source>
        <dbReference type="SAM" id="MobiDB-lite"/>
    </source>
</evidence>
<proteinExistence type="predicted"/>
<name>A0A225WKM0_9STRA</name>
<gene>
    <name evidence="2" type="ORF">PHMEG_0008513</name>
</gene>
<dbReference type="OrthoDB" id="129826at2759"/>
<protein>
    <submittedName>
        <fullName evidence="2">Uncharacterized protein</fullName>
    </submittedName>
</protein>
<dbReference type="EMBL" id="NBNE01000738">
    <property type="protein sequence ID" value="OWZ17537.1"/>
    <property type="molecule type" value="Genomic_DNA"/>
</dbReference>
<accession>A0A225WKM0</accession>
<evidence type="ECO:0000313" key="2">
    <source>
        <dbReference type="EMBL" id="OWZ17537.1"/>
    </source>
</evidence>